<protein>
    <recommendedName>
        <fullName evidence="4">Polysaccharide chain length determinant N-terminal domain-containing protein</fullName>
    </recommendedName>
</protein>
<keyword evidence="1" id="KW-0472">Membrane</keyword>
<evidence type="ECO:0000313" key="3">
    <source>
        <dbReference type="Proteomes" id="UP000231567"/>
    </source>
</evidence>
<keyword evidence="1" id="KW-1133">Transmembrane helix</keyword>
<evidence type="ECO:0008006" key="4">
    <source>
        <dbReference type="Google" id="ProtNLM"/>
    </source>
</evidence>
<feature type="transmembrane region" description="Helical" evidence="1">
    <location>
        <begin position="178"/>
        <end position="200"/>
    </location>
</feature>
<keyword evidence="1" id="KW-0812">Transmembrane</keyword>
<name>A0A2G9YR01_9BACT</name>
<proteinExistence type="predicted"/>
<evidence type="ECO:0000256" key="1">
    <source>
        <dbReference type="SAM" id="Phobius"/>
    </source>
</evidence>
<accession>A0A2G9YR01</accession>
<sequence>MEQDNFFIILRKRTSIFLLTVIILTLGTYIFTAKQKPTYQAIATVVVSRQSAVEQQKVSYYLYDNYYTIGASGLLTDTILSWLVSPSTVVEIYQKAQVPMPHKNASKLSKIFTTKKQVSTSNVAEFSLINSNKDHATKISQTALALMKEKVPQFGQENNAPFQISTYGPEILTLSPQVLLNTVVAFIASILLGLFFVFLAESFSKK</sequence>
<organism evidence="2 3">
    <name type="scientific">Candidatus Nealsonbacteria bacterium CG23_combo_of_CG06-09_8_20_14_all_40_13</name>
    <dbReference type="NCBI Taxonomy" id="1974724"/>
    <lineage>
        <taxon>Bacteria</taxon>
        <taxon>Candidatus Nealsoniibacteriota</taxon>
    </lineage>
</organism>
<dbReference type="AlphaFoldDB" id="A0A2G9YR01"/>
<dbReference type="Proteomes" id="UP000231567">
    <property type="component" value="Unassembled WGS sequence"/>
</dbReference>
<gene>
    <name evidence="2" type="ORF">COX39_01555</name>
</gene>
<evidence type="ECO:0000313" key="2">
    <source>
        <dbReference type="EMBL" id="PIP21669.1"/>
    </source>
</evidence>
<reference evidence="2 3" key="1">
    <citation type="submission" date="2017-09" db="EMBL/GenBank/DDBJ databases">
        <title>Depth-based differentiation of microbial function through sediment-hosted aquifers and enrichment of novel symbionts in the deep terrestrial subsurface.</title>
        <authorList>
            <person name="Probst A.J."/>
            <person name="Ladd B."/>
            <person name="Jarett J.K."/>
            <person name="Geller-Mcgrath D.E."/>
            <person name="Sieber C.M."/>
            <person name="Emerson J.B."/>
            <person name="Anantharaman K."/>
            <person name="Thomas B.C."/>
            <person name="Malmstrom R."/>
            <person name="Stieglmeier M."/>
            <person name="Klingl A."/>
            <person name="Woyke T."/>
            <person name="Ryan C.M."/>
            <person name="Banfield J.F."/>
        </authorList>
    </citation>
    <scope>NUCLEOTIDE SEQUENCE [LARGE SCALE GENOMIC DNA]</scope>
    <source>
        <strain evidence="2">CG23_combo_of_CG06-09_8_20_14_all_40_13</strain>
    </source>
</reference>
<dbReference type="EMBL" id="PCRM01000025">
    <property type="protein sequence ID" value="PIP21669.1"/>
    <property type="molecule type" value="Genomic_DNA"/>
</dbReference>
<comment type="caution">
    <text evidence="2">The sequence shown here is derived from an EMBL/GenBank/DDBJ whole genome shotgun (WGS) entry which is preliminary data.</text>
</comment>
<feature type="transmembrane region" description="Helical" evidence="1">
    <location>
        <begin position="16"/>
        <end position="32"/>
    </location>
</feature>